<sequence length="435" mass="46010">MPLRNTSQPRSAALDRHDISNTTAANSIPSSSNISSALSDELPPAYTAAPDVSHGETSIEFGPARPFQSAPRIPRDITASRVPPQQTGRSEPSWPPPSWAGFPGDVSRQGTGRNPPPRHPQSSGSAISNTILTRAHTTATRPARVSEFARDFYTAGADVDTGLLGGASSQYTTPQTTLSRESSSRQRTTSPRQPEEASTGGVPDDGKPTKTPVPGHPLMRDGKVLVYPLDFDCPKCHNTGFKSYDPSNPHKKCWTKFGKPFTGPITYAAWGSTSPSQGSTKFQRPLPSFKPPQTTLRPSAKLHRPSASLGAFNDPSNPGLSRSSSTSRIFNGYPGASASSQSRVIPTPGGGVPMSPYLDPLQQRGYGSPMNTGSTPNIVSSYGARAPAGAPVVRPGDPRIGGHLCWRCGGKGTVSFLIFDEDTCSICGGLGRTFN</sequence>
<evidence type="ECO:0000256" key="1">
    <source>
        <dbReference type="SAM" id="MobiDB-lite"/>
    </source>
</evidence>
<protein>
    <submittedName>
        <fullName evidence="2">Uncharacterized protein</fullName>
    </submittedName>
</protein>
<dbReference type="Proteomes" id="UP001385951">
    <property type="component" value="Unassembled WGS sequence"/>
</dbReference>
<feature type="region of interest" description="Disordered" evidence="1">
    <location>
        <begin position="1"/>
        <end position="142"/>
    </location>
</feature>
<reference evidence="2 3" key="1">
    <citation type="submission" date="2022-09" db="EMBL/GenBank/DDBJ databases">
        <authorList>
            <person name="Palmer J.M."/>
        </authorList>
    </citation>
    <scope>NUCLEOTIDE SEQUENCE [LARGE SCALE GENOMIC DNA]</scope>
    <source>
        <strain evidence="2 3">DSM 7382</strain>
    </source>
</reference>
<feature type="compositionally biased region" description="Polar residues" evidence="1">
    <location>
        <begin position="120"/>
        <end position="132"/>
    </location>
</feature>
<evidence type="ECO:0000313" key="2">
    <source>
        <dbReference type="EMBL" id="KAK7686299.1"/>
    </source>
</evidence>
<feature type="compositionally biased region" description="Polar residues" evidence="1">
    <location>
        <begin position="369"/>
        <end position="379"/>
    </location>
</feature>
<comment type="caution">
    <text evidence="2">The sequence shown here is derived from an EMBL/GenBank/DDBJ whole genome shotgun (WGS) entry which is preliminary data.</text>
</comment>
<name>A0AAW0G4L9_9APHY</name>
<feature type="compositionally biased region" description="Low complexity" evidence="1">
    <location>
        <begin position="133"/>
        <end position="142"/>
    </location>
</feature>
<gene>
    <name evidence="2" type="ORF">QCA50_010523</name>
</gene>
<feature type="compositionally biased region" description="Polar residues" evidence="1">
    <location>
        <begin position="314"/>
        <end position="329"/>
    </location>
</feature>
<dbReference type="PANTHER" id="PTHR28031:SF1">
    <property type="entry name" value="PROLINE-RICH PROTEIN HUA1"/>
    <property type="match status" value="1"/>
</dbReference>
<feature type="compositionally biased region" description="Polar residues" evidence="1">
    <location>
        <begin position="272"/>
        <end position="282"/>
    </location>
</feature>
<feature type="region of interest" description="Disordered" evidence="1">
    <location>
        <begin position="272"/>
        <end position="379"/>
    </location>
</feature>
<feature type="compositionally biased region" description="Low complexity" evidence="1">
    <location>
        <begin position="175"/>
        <end position="192"/>
    </location>
</feature>
<proteinExistence type="predicted"/>
<dbReference type="EMBL" id="JASBNA010000017">
    <property type="protein sequence ID" value="KAK7686299.1"/>
    <property type="molecule type" value="Genomic_DNA"/>
</dbReference>
<feature type="region of interest" description="Disordered" evidence="1">
    <location>
        <begin position="162"/>
        <end position="219"/>
    </location>
</feature>
<accession>A0AAW0G4L9</accession>
<keyword evidence="3" id="KW-1185">Reference proteome</keyword>
<dbReference type="AlphaFoldDB" id="A0AAW0G4L9"/>
<dbReference type="PANTHER" id="PTHR28031">
    <property type="entry name" value="PROLINE-RICH PROTEIN HUA1"/>
    <property type="match status" value="1"/>
</dbReference>
<dbReference type="GO" id="GO:0005737">
    <property type="term" value="C:cytoplasm"/>
    <property type="evidence" value="ECO:0007669"/>
    <property type="project" value="TreeGrafter"/>
</dbReference>
<feature type="compositionally biased region" description="Low complexity" evidence="1">
    <location>
        <begin position="20"/>
        <end position="39"/>
    </location>
</feature>
<evidence type="ECO:0000313" key="3">
    <source>
        <dbReference type="Proteomes" id="UP001385951"/>
    </source>
</evidence>
<organism evidence="2 3">
    <name type="scientific">Cerrena zonata</name>
    <dbReference type="NCBI Taxonomy" id="2478898"/>
    <lineage>
        <taxon>Eukaryota</taxon>
        <taxon>Fungi</taxon>
        <taxon>Dikarya</taxon>
        <taxon>Basidiomycota</taxon>
        <taxon>Agaricomycotina</taxon>
        <taxon>Agaricomycetes</taxon>
        <taxon>Polyporales</taxon>
        <taxon>Cerrenaceae</taxon>
        <taxon>Cerrena</taxon>
    </lineage>
</organism>
<dbReference type="InterPro" id="IPR038910">
    <property type="entry name" value="Hua1-like"/>
</dbReference>
<feature type="compositionally biased region" description="Polar residues" evidence="1">
    <location>
        <begin position="1"/>
        <end position="10"/>
    </location>
</feature>